<protein>
    <recommendedName>
        <fullName evidence="1">Lin-15A/B-like domain-containing protein</fullName>
    </recommendedName>
</protein>
<evidence type="ECO:0000313" key="3">
    <source>
        <dbReference type="Proteomes" id="UP000230233"/>
    </source>
</evidence>
<proteinExistence type="predicted"/>
<gene>
    <name evidence="2" type="primary">Cnig_chr_V.g21175</name>
    <name evidence="2" type="ORF">B9Z55_021175</name>
</gene>
<dbReference type="EMBL" id="PDUG01000005">
    <property type="protein sequence ID" value="PIC29661.1"/>
    <property type="molecule type" value="Genomic_DNA"/>
</dbReference>
<feature type="domain" description="Lin-15A/B-like" evidence="1">
    <location>
        <begin position="177"/>
        <end position="295"/>
    </location>
</feature>
<keyword evidence="3" id="KW-1185">Reference proteome</keyword>
<dbReference type="InterPro" id="IPR057432">
    <property type="entry name" value="Lin-15A/B-like_dom"/>
</dbReference>
<evidence type="ECO:0000259" key="1">
    <source>
        <dbReference type="Pfam" id="PF25375"/>
    </source>
</evidence>
<dbReference type="AlphaFoldDB" id="A0A2G5TRD8"/>
<reference evidence="3" key="1">
    <citation type="submission" date="2017-10" db="EMBL/GenBank/DDBJ databases">
        <title>Rapid genome shrinkage in a self-fertile nematode reveals novel sperm competition proteins.</title>
        <authorList>
            <person name="Yin D."/>
            <person name="Schwarz E.M."/>
            <person name="Thomas C.G."/>
            <person name="Felde R.L."/>
            <person name="Korf I.F."/>
            <person name="Cutter A.D."/>
            <person name="Schartner C.M."/>
            <person name="Ralston E.J."/>
            <person name="Meyer B.J."/>
            <person name="Haag E.S."/>
        </authorList>
    </citation>
    <scope>NUCLEOTIDE SEQUENCE [LARGE SCALE GENOMIC DNA]</scope>
    <source>
        <strain evidence="3">JU1422</strain>
    </source>
</reference>
<comment type="caution">
    <text evidence="2">The sequence shown here is derived from an EMBL/GenBank/DDBJ whole genome shotgun (WGS) entry which is preliminary data.</text>
</comment>
<dbReference type="Pfam" id="PF25375">
    <property type="entry name" value="Lin-15B"/>
    <property type="match status" value="1"/>
</dbReference>
<dbReference type="PANTHER" id="PTHR22716">
    <property type="entry name" value="ETS CLASS TRANSCRIPTION FACTOR-RELATED-RELATED"/>
    <property type="match status" value="1"/>
</dbReference>
<dbReference type="Proteomes" id="UP000230233">
    <property type="component" value="Chromosome V"/>
</dbReference>
<accession>A0A2G5TRD8</accession>
<dbReference type="InterPro" id="IPR040129">
    <property type="entry name" value="Lin-15B-like"/>
</dbReference>
<dbReference type="GO" id="GO:0040027">
    <property type="term" value="P:negative regulation of vulval development"/>
    <property type="evidence" value="ECO:0007669"/>
    <property type="project" value="InterPro"/>
</dbReference>
<name>A0A2G5TRD8_9PELO</name>
<evidence type="ECO:0000313" key="2">
    <source>
        <dbReference type="EMBL" id="PIC29661.1"/>
    </source>
</evidence>
<organism evidence="2 3">
    <name type="scientific">Caenorhabditis nigoni</name>
    <dbReference type="NCBI Taxonomy" id="1611254"/>
    <lineage>
        <taxon>Eukaryota</taxon>
        <taxon>Metazoa</taxon>
        <taxon>Ecdysozoa</taxon>
        <taxon>Nematoda</taxon>
        <taxon>Chromadorea</taxon>
        <taxon>Rhabditida</taxon>
        <taxon>Rhabditina</taxon>
        <taxon>Rhabditomorpha</taxon>
        <taxon>Rhabditoidea</taxon>
        <taxon>Rhabditidae</taxon>
        <taxon>Peloderinae</taxon>
        <taxon>Caenorhabditis</taxon>
    </lineage>
</organism>
<sequence length="300" mass="35347">MDEAIVKDEVIEETINFTFKNGEYVEVKQEKIEQIPENLLEQEIKTEPIDFSGTFEPKTKKIVCKIEKVAEEIPEMKCEFCQKMMPRNLLKLIKPKDEQTVLSEMLSVELFREIYPEMNPKYVCFSDIQTFFNEKYGQLKSTSTQSERNSQDLMQVDKRSIILKYNNFRNSRKTWSRTCQVCQKMKNLSEFYYISSKRIRIVLMIGCILRGTHSIDQAKSYITTNNKGKACYSDCKESINKIFEHLGVKSIQKLSKCYTQAMDNLMDIAKNFDPNFTVDQFILAFNLLYLKNKKRERSFL</sequence>
<dbReference type="PANTHER" id="PTHR22716:SF1">
    <property type="entry name" value="ETS CLASS TRANSCRIPTION FACTOR-RELATED"/>
    <property type="match status" value="1"/>
</dbReference>